<feature type="transmembrane region" description="Helical" evidence="1">
    <location>
        <begin position="48"/>
        <end position="65"/>
    </location>
</feature>
<keyword evidence="1" id="KW-0812">Transmembrane</keyword>
<accession>A0AAD3DRD3</accession>
<organism evidence="2 3">
    <name type="scientific">Astrephomene gubernaculifera</name>
    <dbReference type="NCBI Taxonomy" id="47775"/>
    <lineage>
        <taxon>Eukaryota</taxon>
        <taxon>Viridiplantae</taxon>
        <taxon>Chlorophyta</taxon>
        <taxon>core chlorophytes</taxon>
        <taxon>Chlorophyceae</taxon>
        <taxon>CS clade</taxon>
        <taxon>Chlamydomonadales</taxon>
        <taxon>Astrephomenaceae</taxon>
        <taxon>Astrephomene</taxon>
    </lineage>
</organism>
<feature type="non-terminal residue" evidence="2">
    <location>
        <position position="1"/>
    </location>
</feature>
<evidence type="ECO:0000313" key="2">
    <source>
        <dbReference type="EMBL" id="GFR46649.1"/>
    </source>
</evidence>
<keyword evidence="1" id="KW-0472">Membrane</keyword>
<feature type="transmembrane region" description="Helical" evidence="1">
    <location>
        <begin position="71"/>
        <end position="93"/>
    </location>
</feature>
<dbReference type="Proteomes" id="UP001054857">
    <property type="component" value="Unassembled WGS sequence"/>
</dbReference>
<evidence type="ECO:0000313" key="3">
    <source>
        <dbReference type="Proteomes" id="UP001054857"/>
    </source>
</evidence>
<proteinExistence type="predicted"/>
<gene>
    <name evidence="2" type="ORF">Agub_g8260</name>
</gene>
<reference evidence="2 3" key="1">
    <citation type="journal article" date="2021" name="Sci. Rep.">
        <title>Genome sequencing of the multicellular alga Astrephomene provides insights into convergent evolution of germ-soma differentiation.</title>
        <authorList>
            <person name="Yamashita S."/>
            <person name="Yamamoto K."/>
            <person name="Matsuzaki R."/>
            <person name="Suzuki S."/>
            <person name="Yamaguchi H."/>
            <person name="Hirooka S."/>
            <person name="Minakuchi Y."/>
            <person name="Miyagishima S."/>
            <person name="Kawachi M."/>
            <person name="Toyoda A."/>
            <person name="Nozaki H."/>
        </authorList>
    </citation>
    <scope>NUCLEOTIDE SEQUENCE [LARGE SCALE GENOMIC DNA]</scope>
    <source>
        <strain evidence="2 3">NIES-4017</strain>
    </source>
</reference>
<protein>
    <submittedName>
        <fullName evidence="2">Uncharacterized protein</fullName>
    </submittedName>
</protein>
<dbReference type="EMBL" id="BMAR01000015">
    <property type="protein sequence ID" value="GFR46649.1"/>
    <property type="molecule type" value="Genomic_DNA"/>
</dbReference>
<keyword evidence="1" id="KW-1133">Transmembrane helix</keyword>
<keyword evidence="3" id="KW-1185">Reference proteome</keyword>
<evidence type="ECO:0000256" key="1">
    <source>
        <dbReference type="SAM" id="Phobius"/>
    </source>
</evidence>
<comment type="caution">
    <text evidence="2">The sequence shown here is derived from an EMBL/GenBank/DDBJ whole genome shotgun (WGS) entry which is preliminary data.</text>
</comment>
<dbReference type="AlphaFoldDB" id="A0AAD3DRD3"/>
<sequence>MVDAAPSIATNNDDNIESNVTETYHHMSSWESSEKQPASKLPDKRCRFSFYVLLGTWKATLAVLLERPMLAAASLLVFAILTSAGLAGVLVAARQEEVKARDLAEHGIGAQVAQSLKEALLISTFGSGLLSAVVVQLRSCAALEAQWDSVTQDIMQRVDPAIVNQLELDMAAVIWKTHPTLHGTLADILYGRDLLYEPSDRPGVVYVLEEARRTGRADTHILGPYMCSEGFTCVFAVAPIFLPAPDEQYDWGCGMQPHNCSDLCWDPVSKTKFWGQVSTLINLDQLFSGSDMRLQLLASRGYVYRLWQAETSSSNPYVLLSNNTPHITSPVAREVQIANLLWHLELAPARGWVPPWRDPC</sequence>
<name>A0AAD3DRD3_9CHLO</name>